<gene>
    <name evidence="1" type="ORF">SPELUC_LOCUS11633</name>
</gene>
<feature type="non-terminal residue" evidence="1">
    <location>
        <position position="1"/>
    </location>
</feature>
<sequence>KNQQKFVEAFEKIDYSDYFILESICERLDKYDVSTPSNLQALTDVIIMLCICPTKLTSLCITNNKVIGYAKNQRQQDIFQVFKSIEKNKE</sequence>
<accession>A0ACA9PGM1</accession>
<name>A0ACA9PGM1_9GLOM</name>
<evidence type="ECO:0000313" key="2">
    <source>
        <dbReference type="Proteomes" id="UP000789366"/>
    </source>
</evidence>
<evidence type="ECO:0000313" key="1">
    <source>
        <dbReference type="EMBL" id="CAG8707805.1"/>
    </source>
</evidence>
<comment type="caution">
    <text evidence="1">The sequence shown here is derived from an EMBL/GenBank/DDBJ whole genome shotgun (WGS) entry which is preliminary data.</text>
</comment>
<protein>
    <submittedName>
        <fullName evidence="1">589_t:CDS:1</fullName>
    </submittedName>
</protein>
<dbReference type="EMBL" id="CAJVPW010025204">
    <property type="protein sequence ID" value="CAG8707805.1"/>
    <property type="molecule type" value="Genomic_DNA"/>
</dbReference>
<reference evidence="1" key="1">
    <citation type="submission" date="2021-06" db="EMBL/GenBank/DDBJ databases">
        <authorList>
            <person name="Kallberg Y."/>
            <person name="Tangrot J."/>
            <person name="Rosling A."/>
        </authorList>
    </citation>
    <scope>NUCLEOTIDE SEQUENCE</scope>
    <source>
        <strain evidence="1">28 12/20/2015</strain>
    </source>
</reference>
<proteinExistence type="predicted"/>
<organism evidence="1 2">
    <name type="scientific">Cetraspora pellucida</name>
    <dbReference type="NCBI Taxonomy" id="1433469"/>
    <lineage>
        <taxon>Eukaryota</taxon>
        <taxon>Fungi</taxon>
        <taxon>Fungi incertae sedis</taxon>
        <taxon>Mucoromycota</taxon>
        <taxon>Glomeromycotina</taxon>
        <taxon>Glomeromycetes</taxon>
        <taxon>Diversisporales</taxon>
        <taxon>Gigasporaceae</taxon>
        <taxon>Cetraspora</taxon>
    </lineage>
</organism>
<dbReference type="Proteomes" id="UP000789366">
    <property type="component" value="Unassembled WGS sequence"/>
</dbReference>
<keyword evidence="2" id="KW-1185">Reference proteome</keyword>